<evidence type="ECO:0000259" key="11">
    <source>
        <dbReference type="PROSITE" id="PS50035"/>
    </source>
</evidence>
<evidence type="ECO:0000256" key="3">
    <source>
        <dbReference type="ARBA" id="ARBA00004613"/>
    </source>
</evidence>
<dbReference type="PANTHER" id="PTHR18896:SF76">
    <property type="entry name" value="PHOSPHOLIPASE"/>
    <property type="match status" value="1"/>
</dbReference>
<comment type="caution">
    <text evidence="12">The sequence shown here is derived from an EMBL/GenBank/DDBJ whole genome shotgun (WGS) entry which is preliminary data.</text>
</comment>
<dbReference type="PANTHER" id="PTHR18896">
    <property type="entry name" value="PHOSPHOLIPASE D"/>
    <property type="match status" value="1"/>
</dbReference>
<keyword evidence="5" id="KW-0964">Secreted</keyword>
<evidence type="ECO:0000313" key="13">
    <source>
        <dbReference type="Proteomes" id="UP001198571"/>
    </source>
</evidence>
<reference evidence="12 13" key="1">
    <citation type="submission" date="2020-07" db="EMBL/GenBank/DDBJ databases">
        <title>Pseudogemmobacter sp. nov., isolated from poultry manure in Taiwan.</title>
        <authorList>
            <person name="Lin S.-Y."/>
            <person name="Tang Y.-S."/>
            <person name="Young C.-C."/>
        </authorList>
    </citation>
    <scope>NUCLEOTIDE SEQUENCE [LARGE SCALE GENOMIC DNA]</scope>
    <source>
        <strain evidence="12 13">CC-YST710</strain>
    </source>
</reference>
<evidence type="ECO:0000256" key="4">
    <source>
        <dbReference type="ARBA" id="ARBA00018392"/>
    </source>
</evidence>
<sequence length="510" mass="57193">MSAEDSTSWRTEAAGRFTFIIDGADYFVHLRRALLKARHSVLLIGWDFDPRLSFGDQKGDLTAGDGIADDAGPARLGDFILWLSDRSPALEIRLLRWDTGAFRSMLRGNSLWTILRWRAHPRITLRLDGHHPLAGSHHQKIVVIDDQVAFCGGIDLTTRRWDTRAHKDHDPRRVSPRGQPEDPWHDATSAFDGAAARALGDLARERWRIATGESLAPAPPGPDGWPEGLAPAFTNMRLSIARTLPKMPDQEPVYEIEAAWLAMIHSAKRMIYAESQYFASRAVARAIARRLIEPDPPEIVITMPVTAHGWLEPLAMDSARARLVGALRRLDHKNRLRIYHPVTEGGKPIYVHAKVMMVDDAILRVGSSNFNNRSMRLDSECDVILSTHEPGNQHLRNEISYLRDDLIAEHLGVSTAEVTAKRRETGSLIATIEAIRDPGRGPGRSLVPYQIPELSGFETWLAENEILDPNGPEEIFESTARRGLFRGWERLKNRLPYRCRAEKACSSGGK</sequence>
<feature type="region of interest" description="Disordered" evidence="10">
    <location>
        <begin position="166"/>
        <end position="185"/>
    </location>
</feature>
<evidence type="ECO:0000256" key="9">
    <source>
        <dbReference type="ARBA" id="ARBA00029594"/>
    </source>
</evidence>
<comment type="catalytic activity">
    <reaction evidence="1">
        <text>a 1,2-diacyl-sn-glycero-3-phosphocholine + H2O = a 1,2-diacyl-sn-glycero-3-phosphate + choline + H(+)</text>
        <dbReference type="Rhea" id="RHEA:14445"/>
        <dbReference type="ChEBI" id="CHEBI:15354"/>
        <dbReference type="ChEBI" id="CHEBI:15377"/>
        <dbReference type="ChEBI" id="CHEBI:15378"/>
        <dbReference type="ChEBI" id="CHEBI:57643"/>
        <dbReference type="ChEBI" id="CHEBI:58608"/>
        <dbReference type="EC" id="3.1.4.4"/>
    </reaction>
</comment>
<keyword evidence="13" id="KW-1185">Reference proteome</keyword>
<feature type="domain" description="PLD phosphodiesterase" evidence="11">
    <location>
        <begin position="347"/>
        <end position="374"/>
    </location>
</feature>
<evidence type="ECO:0000256" key="2">
    <source>
        <dbReference type="ARBA" id="ARBA00003145"/>
    </source>
</evidence>
<evidence type="ECO:0000256" key="6">
    <source>
        <dbReference type="ARBA" id="ARBA00022737"/>
    </source>
</evidence>
<proteinExistence type="predicted"/>
<organism evidence="12 13">
    <name type="scientific">Pseudogemmobacter faecipullorum</name>
    <dbReference type="NCBI Taxonomy" id="2755041"/>
    <lineage>
        <taxon>Bacteria</taxon>
        <taxon>Pseudomonadati</taxon>
        <taxon>Pseudomonadota</taxon>
        <taxon>Alphaproteobacteria</taxon>
        <taxon>Rhodobacterales</taxon>
        <taxon>Paracoccaceae</taxon>
        <taxon>Pseudogemmobacter</taxon>
    </lineage>
</organism>
<accession>A0ABS8CN55</accession>
<comment type="subcellular location">
    <subcellularLocation>
        <location evidence="3">Secreted</location>
    </subcellularLocation>
</comment>
<gene>
    <name evidence="12" type="ORF">H0485_12610</name>
</gene>
<comment type="function">
    <text evidence="2">Could be a virulence factor.</text>
</comment>
<evidence type="ECO:0000256" key="8">
    <source>
        <dbReference type="ARBA" id="ARBA00023098"/>
    </source>
</evidence>
<keyword evidence="8" id="KW-0443">Lipid metabolism</keyword>
<dbReference type="InterPro" id="IPR025202">
    <property type="entry name" value="PLD-like_dom"/>
</dbReference>
<dbReference type="Proteomes" id="UP001198571">
    <property type="component" value="Unassembled WGS sequence"/>
</dbReference>
<feature type="domain" description="PLD phosphodiesterase" evidence="11">
    <location>
        <begin position="133"/>
        <end position="160"/>
    </location>
</feature>
<dbReference type="Gene3D" id="3.30.870.10">
    <property type="entry name" value="Endonuclease Chain A"/>
    <property type="match status" value="2"/>
</dbReference>
<evidence type="ECO:0000256" key="10">
    <source>
        <dbReference type="SAM" id="MobiDB-lite"/>
    </source>
</evidence>
<evidence type="ECO:0000256" key="1">
    <source>
        <dbReference type="ARBA" id="ARBA00000798"/>
    </source>
</evidence>
<evidence type="ECO:0000313" key="12">
    <source>
        <dbReference type="EMBL" id="MCB5410837.1"/>
    </source>
</evidence>
<dbReference type="Pfam" id="PF13091">
    <property type="entry name" value="PLDc_2"/>
    <property type="match status" value="1"/>
</dbReference>
<keyword evidence="7" id="KW-0378">Hydrolase</keyword>
<dbReference type="CDD" id="cd09143">
    <property type="entry name" value="PLDc_vPLD1_2_like_bac_2"/>
    <property type="match status" value="1"/>
</dbReference>
<dbReference type="InterPro" id="IPR001736">
    <property type="entry name" value="PLipase_D/transphosphatidylase"/>
</dbReference>
<name>A0ABS8CN55_9RHOB</name>
<dbReference type="SUPFAM" id="SSF56024">
    <property type="entry name" value="Phospholipase D/nuclease"/>
    <property type="match status" value="2"/>
</dbReference>
<dbReference type="CDD" id="cd09140">
    <property type="entry name" value="PLDc_vPLD1_2_like_bac_1"/>
    <property type="match status" value="1"/>
</dbReference>
<dbReference type="RefSeq" id="WP_226936082.1">
    <property type="nucleotide sequence ID" value="NZ_JACDXX010000011.1"/>
</dbReference>
<dbReference type="EMBL" id="JACDXX010000011">
    <property type="protein sequence ID" value="MCB5410837.1"/>
    <property type="molecule type" value="Genomic_DNA"/>
</dbReference>
<evidence type="ECO:0000256" key="7">
    <source>
        <dbReference type="ARBA" id="ARBA00022801"/>
    </source>
</evidence>
<dbReference type="InterPro" id="IPR015679">
    <property type="entry name" value="PLipase_D_fam"/>
</dbReference>
<evidence type="ECO:0000256" key="5">
    <source>
        <dbReference type="ARBA" id="ARBA00022525"/>
    </source>
</evidence>
<dbReference type="PROSITE" id="PS50035">
    <property type="entry name" value="PLD"/>
    <property type="match status" value="2"/>
</dbReference>
<keyword evidence="6" id="KW-0677">Repeat</keyword>
<dbReference type="SMART" id="SM00155">
    <property type="entry name" value="PLDc"/>
    <property type="match status" value="2"/>
</dbReference>
<protein>
    <recommendedName>
        <fullName evidence="4">Phospholipase D</fullName>
    </recommendedName>
    <alternativeName>
        <fullName evidence="9">Choline phosphatase</fullName>
    </alternativeName>
</protein>
<dbReference type="Pfam" id="PF00614">
    <property type="entry name" value="PLDc"/>
    <property type="match status" value="1"/>
</dbReference>